<dbReference type="Gene3D" id="3.50.50.60">
    <property type="entry name" value="FAD/NAD(P)-binding domain"/>
    <property type="match status" value="1"/>
</dbReference>
<keyword evidence="5" id="KW-1133">Transmembrane helix</keyword>
<evidence type="ECO:0000256" key="4">
    <source>
        <dbReference type="SAM" id="MobiDB-lite"/>
    </source>
</evidence>
<feature type="domain" description="FAD dependent oxidoreductase" evidence="6">
    <location>
        <begin position="127"/>
        <end position="559"/>
    </location>
</feature>
<keyword evidence="8" id="KW-1185">Reference proteome</keyword>
<accession>A0ABN7T4Y5</accession>
<dbReference type="SUPFAM" id="SSF51905">
    <property type="entry name" value="FAD/NAD(P)-binding domain"/>
    <property type="match status" value="1"/>
</dbReference>
<dbReference type="SUPFAM" id="SSF101912">
    <property type="entry name" value="Sema domain"/>
    <property type="match status" value="1"/>
</dbReference>
<evidence type="ECO:0000313" key="8">
    <source>
        <dbReference type="Proteomes" id="UP001158576"/>
    </source>
</evidence>
<dbReference type="Pfam" id="PF01266">
    <property type="entry name" value="DAO"/>
    <property type="match status" value="1"/>
</dbReference>
<keyword evidence="5" id="KW-0472">Membrane</keyword>
<feature type="region of interest" description="Disordered" evidence="4">
    <location>
        <begin position="1103"/>
        <end position="1133"/>
    </location>
</feature>
<evidence type="ECO:0000256" key="3">
    <source>
        <dbReference type="ARBA" id="ARBA00046185"/>
    </source>
</evidence>
<evidence type="ECO:0000256" key="1">
    <source>
        <dbReference type="ARBA" id="ARBA00023002"/>
    </source>
</evidence>
<protein>
    <recommendedName>
        <fullName evidence="2">FAD-dependent oxidoreductase domain-containing protein 1</fullName>
    </recommendedName>
</protein>
<dbReference type="Proteomes" id="UP001158576">
    <property type="component" value="Chromosome 2"/>
</dbReference>
<feature type="compositionally biased region" description="Basic and acidic residues" evidence="4">
    <location>
        <begin position="20"/>
        <end position="44"/>
    </location>
</feature>
<dbReference type="Gene3D" id="3.30.9.10">
    <property type="entry name" value="D-Amino Acid Oxidase, subunit A, domain 2"/>
    <property type="match status" value="1"/>
</dbReference>
<organism evidence="7 8">
    <name type="scientific">Oikopleura dioica</name>
    <name type="common">Tunicate</name>
    <dbReference type="NCBI Taxonomy" id="34765"/>
    <lineage>
        <taxon>Eukaryota</taxon>
        <taxon>Metazoa</taxon>
        <taxon>Chordata</taxon>
        <taxon>Tunicata</taxon>
        <taxon>Appendicularia</taxon>
        <taxon>Copelata</taxon>
        <taxon>Oikopleuridae</taxon>
        <taxon>Oikopleura</taxon>
    </lineage>
</organism>
<proteinExistence type="predicted"/>
<evidence type="ECO:0000259" key="6">
    <source>
        <dbReference type="Pfam" id="PF01266"/>
    </source>
</evidence>
<feature type="region of interest" description="Disordered" evidence="4">
    <location>
        <begin position="1057"/>
        <end position="1079"/>
    </location>
</feature>
<dbReference type="InterPro" id="IPR036188">
    <property type="entry name" value="FAD/NAD-bd_sf"/>
</dbReference>
<name>A0ABN7T4Y5_OIKDI</name>
<evidence type="ECO:0000313" key="7">
    <source>
        <dbReference type="EMBL" id="CAG5112896.1"/>
    </source>
</evidence>
<gene>
    <name evidence="7" type="ORF">OKIOD_LOCUS15826</name>
</gene>
<evidence type="ECO:0000256" key="2">
    <source>
        <dbReference type="ARBA" id="ARBA00039785"/>
    </source>
</evidence>
<dbReference type="PANTHER" id="PTHR13847:SF287">
    <property type="entry name" value="FAD-DEPENDENT OXIDOREDUCTASE DOMAIN-CONTAINING PROTEIN 1"/>
    <property type="match status" value="1"/>
</dbReference>
<reference evidence="7 8" key="1">
    <citation type="submission" date="2021-04" db="EMBL/GenBank/DDBJ databases">
        <authorList>
            <person name="Bliznina A."/>
        </authorList>
    </citation>
    <scope>NUCLEOTIDE SEQUENCE [LARGE SCALE GENOMIC DNA]</scope>
</reference>
<dbReference type="InterPro" id="IPR036352">
    <property type="entry name" value="Semap_dom_sf"/>
</dbReference>
<feature type="transmembrane region" description="Helical" evidence="5">
    <location>
        <begin position="1016"/>
        <end position="1037"/>
    </location>
</feature>
<evidence type="ECO:0000256" key="5">
    <source>
        <dbReference type="SAM" id="Phobius"/>
    </source>
</evidence>
<dbReference type="EMBL" id="OU015567">
    <property type="protein sequence ID" value="CAG5112896.1"/>
    <property type="molecule type" value="Genomic_DNA"/>
</dbReference>
<dbReference type="PANTHER" id="PTHR13847">
    <property type="entry name" value="SARCOSINE DEHYDROGENASE-RELATED"/>
    <property type="match status" value="1"/>
</dbReference>
<comment type="function">
    <text evidence="3">Required for the assembly of the mitochondrial membrane respiratory chain NADH dehydrogenase (Complex I). Involved in mid-late stages of complex I assembly.</text>
</comment>
<sequence>MIRANILRRIRPQKISCRLKSEKPDAHEKSSQAELKTFSDDRVSSHLKSNPDQVLRANEFLDELDKPMKASDLEKRGADEIYEKFMEMKDYDGDGRVQRNTYARLQAFGLQAGSIAPHIIMDENHADFLIIGGGLAGNVLANRIYNACQSVGITMSGRFFEEQFSTRPDLEPPKIVILEKDPDGVVERSHLKPGISRVQWTNENNIGMAKASMRFLRELEVELAVLGEQPPEINFTPQGTLLLGTKADQAHMLESYYTQEKCETECRLYRGKALKRMFPWLNTEDIDMASYSLEEEGFFDTRELLEAFKRNNISKGIKYVKGELTTFNPIHCNEDFDRKDRTVSSIGNNKFSRSYATMTTPQGKVPINHRVNECHVKVDDFPIDVPISFFRAFLCTGSSTADVLEKSGLIFDEDPEMTSMQRSLIPIQKRIRNNFLLFCPDLPVLDMPILVDPDGIVLKREDFDGHYVAMYHPRNDENPEIKGGDPEVDWQLWHEPKLIHRVPAFENHEVKAAWCNTVDVNTFDHNPIVGSHPYWRSINLFCGFGGHGLAQMIGAADFFAMKEYNPFYDQQSMHHVNLREIDKSEFRVSPGNIRKTYPINETTLAVFTDNCELFINTNPDGKTITYPGEDTCRNKNTRTLAIFDGFETASGKNNGNNQSRLSYLRCYADEEDYDRECEVLNSQTLLKNATLSEQAAPGGKPITRHLFYSDKYPLSVRILGKETGKETLEYFYVLYQTNSGVYVKKIIRSLKNNKALWRGDLRENIRLSTELADTIDLVAYKSVSQILLIGNFPSNNPSIKLYGASFTKSLGTKKLICRSPDNGITYKKITTSFIYNENIYALFNYDESALSHSALCVFDISDLENNDEDLLGEFHFGYSVLEHNDHLDSLAANDKFIAMLSTSGKLIYSKDQGSSFTEVELLPQPLTNGYMDIAGQHLLLSFDSTYYLYDFNAPRPTPSPKSLPTETNVVTDKLTKTHNTTLAVSSYPTIYVSEQTPLPQLTSSLVPFSLSSVPAFIIYSMGLAIILLLAAVVYLYCTKKGSDDSKDENLEITLSESSTRRTLLSSDTDSPQSTPSFPDDSYLQFQLPPVVLTSSEDQFASINQIPSSRDSPPYQSQTLPTKRNRSYNGQTAPLISPITRRHRTESIVSQV</sequence>
<keyword evidence="5" id="KW-0812">Transmembrane</keyword>
<keyword evidence="1" id="KW-0560">Oxidoreductase</keyword>
<dbReference type="InterPro" id="IPR006076">
    <property type="entry name" value="FAD-dep_OxRdtase"/>
</dbReference>
<feature type="region of interest" description="Disordered" evidence="4">
    <location>
        <begin position="20"/>
        <end position="49"/>
    </location>
</feature>